<proteinExistence type="predicted"/>
<name>A0A1R2C3B8_9CILI</name>
<evidence type="ECO:0000313" key="1">
    <source>
        <dbReference type="EMBL" id="OMJ83481.1"/>
    </source>
</evidence>
<keyword evidence="2" id="KW-1185">Reference proteome</keyword>
<accession>A0A1R2C3B8</accession>
<dbReference type="Gene3D" id="3.30.530.20">
    <property type="match status" value="1"/>
</dbReference>
<dbReference type="OrthoDB" id="17317at2759"/>
<sequence>MAEIGALINNFKEAFYSCNNDELLRIHNLFTELVESKQVKRRFLDFSEYIRFKSEIEYFDLCYHYMEIDDWTVVTESNNIKVESRGAGNEFFTKSTVIVNQTLFKALSVLSAADLVSEWVSVVKKTEILFDPTITRKLVKFYFWFPWPLSDRQCVIEFNAVPIPSKKACIITMRTPESENYLGKKIPTFAEGEVKMWVRIGSLYAEYVDEETTKIVFVVSADGNISFLPTSLINYGTKHIMYYMMEELRKRIENFEGSVFETHIKENPHLFDYIRECIDKYAHEDT</sequence>
<protein>
    <recommendedName>
        <fullName evidence="3">START domain-containing protein</fullName>
    </recommendedName>
</protein>
<dbReference type="AlphaFoldDB" id="A0A1R2C3B8"/>
<evidence type="ECO:0008006" key="3">
    <source>
        <dbReference type="Google" id="ProtNLM"/>
    </source>
</evidence>
<dbReference type="Proteomes" id="UP000187209">
    <property type="component" value="Unassembled WGS sequence"/>
</dbReference>
<gene>
    <name evidence="1" type="ORF">SteCoe_15584</name>
</gene>
<organism evidence="1 2">
    <name type="scientific">Stentor coeruleus</name>
    <dbReference type="NCBI Taxonomy" id="5963"/>
    <lineage>
        <taxon>Eukaryota</taxon>
        <taxon>Sar</taxon>
        <taxon>Alveolata</taxon>
        <taxon>Ciliophora</taxon>
        <taxon>Postciliodesmatophora</taxon>
        <taxon>Heterotrichea</taxon>
        <taxon>Heterotrichida</taxon>
        <taxon>Stentoridae</taxon>
        <taxon>Stentor</taxon>
    </lineage>
</organism>
<dbReference type="InterPro" id="IPR023393">
    <property type="entry name" value="START-like_dom_sf"/>
</dbReference>
<dbReference type="EMBL" id="MPUH01000302">
    <property type="protein sequence ID" value="OMJ83481.1"/>
    <property type="molecule type" value="Genomic_DNA"/>
</dbReference>
<comment type="caution">
    <text evidence="1">The sequence shown here is derived from an EMBL/GenBank/DDBJ whole genome shotgun (WGS) entry which is preliminary data.</text>
</comment>
<dbReference type="SUPFAM" id="SSF55961">
    <property type="entry name" value="Bet v1-like"/>
    <property type="match status" value="1"/>
</dbReference>
<evidence type="ECO:0000313" key="2">
    <source>
        <dbReference type="Proteomes" id="UP000187209"/>
    </source>
</evidence>
<reference evidence="1 2" key="1">
    <citation type="submission" date="2016-11" db="EMBL/GenBank/DDBJ databases">
        <title>The macronuclear genome of Stentor coeruleus: a giant cell with tiny introns.</title>
        <authorList>
            <person name="Slabodnick M."/>
            <person name="Ruby J.G."/>
            <person name="Reiff S.B."/>
            <person name="Swart E.C."/>
            <person name="Gosai S."/>
            <person name="Prabakaran S."/>
            <person name="Witkowska E."/>
            <person name="Larue G.E."/>
            <person name="Fisher S."/>
            <person name="Freeman R.M."/>
            <person name="Gunawardena J."/>
            <person name="Chu W."/>
            <person name="Stover N.A."/>
            <person name="Gregory B.D."/>
            <person name="Nowacki M."/>
            <person name="Derisi J."/>
            <person name="Roy S.W."/>
            <person name="Marshall W.F."/>
            <person name="Sood P."/>
        </authorList>
    </citation>
    <scope>NUCLEOTIDE SEQUENCE [LARGE SCALE GENOMIC DNA]</scope>
    <source>
        <strain evidence="1">WM001</strain>
    </source>
</reference>